<dbReference type="NCBIfam" id="NF008423">
    <property type="entry name" value="PRK11251.1"/>
    <property type="match status" value="1"/>
</dbReference>
<dbReference type="InterPro" id="IPR037873">
    <property type="entry name" value="BamE-like"/>
</dbReference>
<feature type="domain" description="Outer membrane protein assembly factor BamE" evidence="4">
    <location>
        <begin position="25"/>
        <end position="89"/>
    </location>
</feature>
<feature type="region of interest" description="Disordered" evidence="3">
    <location>
        <begin position="100"/>
        <end position="123"/>
    </location>
</feature>
<keyword evidence="1" id="KW-0732">Signal</keyword>
<dbReference type="OrthoDB" id="7003922at2"/>
<dbReference type="EMBL" id="CABVHY010000023">
    <property type="protein sequence ID" value="VVO21471.1"/>
    <property type="molecule type" value="Genomic_DNA"/>
</dbReference>
<keyword evidence="5" id="KW-0449">Lipoprotein</keyword>
<dbReference type="Gene3D" id="3.30.1450.10">
    <property type="match status" value="1"/>
</dbReference>
<dbReference type="Proteomes" id="UP000379480">
    <property type="component" value="Unassembled WGS sequence"/>
</dbReference>
<feature type="compositionally biased region" description="Gly residues" evidence="3">
    <location>
        <begin position="113"/>
        <end position="123"/>
    </location>
</feature>
<reference evidence="5 6" key="1">
    <citation type="submission" date="2019-09" db="EMBL/GenBank/DDBJ databases">
        <authorList>
            <person name="Chandra G."/>
            <person name="Truman W A."/>
        </authorList>
    </citation>
    <scope>NUCLEOTIDE SEQUENCE [LARGE SCALE GENOMIC DNA]</scope>
    <source>
        <strain evidence="5">PS723</strain>
    </source>
</reference>
<evidence type="ECO:0000256" key="3">
    <source>
        <dbReference type="SAM" id="MobiDB-lite"/>
    </source>
</evidence>
<evidence type="ECO:0000313" key="5">
    <source>
        <dbReference type="EMBL" id="VVO21471.1"/>
    </source>
</evidence>
<evidence type="ECO:0000313" key="6">
    <source>
        <dbReference type="Proteomes" id="UP000379480"/>
    </source>
</evidence>
<dbReference type="PROSITE" id="PS51257">
    <property type="entry name" value="PROKAR_LIPOPROTEIN"/>
    <property type="match status" value="1"/>
</dbReference>
<dbReference type="Pfam" id="PF04355">
    <property type="entry name" value="BamE"/>
    <property type="match status" value="1"/>
</dbReference>
<evidence type="ECO:0000259" key="4">
    <source>
        <dbReference type="Pfam" id="PF04355"/>
    </source>
</evidence>
<accession>A0A5E7DWV3</accession>
<dbReference type="RefSeq" id="WP_150805572.1">
    <property type="nucleotide sequence ID" value="NZ_CABVHY010000023.1"/>
</dbReference>
<name>A0A5E7DWV3_PSEFL</name>
<proteinExistence type="predicted"/>
<evidence type="ECO:0000256" key="2">
    <source>
        <dbReference type="ARBA" id="ARBA00023136"/>
    </source>
</evidence>
<dbReference type="GO" id="GO:0019867">
    <property type="term" value="C:outer membrane"/>
    <property type="evidence" value="ECO:0007669"/>
    <property type="project" value="InterPro"/>
</dbReference>
<protein>
    <submittedName>
        <fullName evidence="5">Osmotically-inducible putative lipoprotein OsmE</fullName>
    </submittedName>
</protein>
<keyword evidence="2" id="KW-0472">Membrane</keyword>
<evidence type="ECO:0000256" key="1">
    <source>
        <dbReference type="ARBA" id="ARBA00022729"/>
    </source>
</evidence>
<dbReference type="AlphaFoldDB" id="A0A5E7DWV3"/>
<gene>
    <name evidence="5" type="primary">osmE_1</name>
    <name evidence="5" type="ORF">PS723_04242</name>
</gene>
<feature type="compositionally biased region" description="Polar residues" evidence="3">
    <location>
        <begin position="100"/>
        <end position="112"/>
    </location>
</feature>
<organism evidence="5 6">
    <name type="scientific">Pseudomonas fluorescens</name>
    <dbReference type="NCBI Taxonomy" id="294"/>
    <lineage>
        <taxon>Bacteria</taxon>
        <taxon>Pseudomonadati</taxon>
        <taxon>Pseudomonadota</taxon>
        <taxon>Gammaproteobacteria</taxon>
        <taxon>Pseudomonadales</taxon>
        <taxon>Pseudomonadaceae</taxon>
        <taxon>Pseudomonas</taxon>
    </lineage>
</organism>
<dbReference type="InterPro" id="IPR007450">
    <property type="entry name" value="BamE_dom"/>
</dbReference>
<sequence>MNKSLFALVAVLSALTGCTTDSHVYRDQPLVAKVETGMSKDQVLAIGGKPLSITDRTVVPGTCFDYVFTQDGHKQPFNVSFDGFGKVDHTSFISCAQWSRAQQKAREPSSNSGGMGGMGGGGY</sequence>